<dbReference type="Proteomes" id="UP001370490">
    <property type="component" value="Unassembled WGS sequence"/>
</dbReference>
<gene>
    <name evidence="7" type="ORF">RJ641_014399</name>
</gene>
<reference evidence="7 8" key="1">
    <citation type="submission" date="2023-12" db="EMBL/GenBank/DDBJ databases">
        <title>A high-quality genome assembly for Dillenia turbinata (Dilleniales).</title>
        <authorList>
            <person name="Chanderbali A."/>
        </authorList>
    </citation>
    <scope>NUCLEOTIDE SEQUENCE [LARGE SCALE GENOMIC DNA]</scope>
    <source>
        <strain evidence="7">LSX21</strain>
        <tissue evidence="7">Leaf</tissue>
    </source>
</reference>
<dbReference type="InterPro" id="IPR036638">
    <property type="entry name" value="HLH_DNA-bd_sf"/>
</dbReference>
<protein>
    <submittedName>
        <fullName evidence="7">Myc-type, basic helix-loop-helix (BHLH) domain</fullName>
    </submittedName>
</protein>
<keyword evidence="8" id="KW-1185">Reference proteome</keyword>
<evidence type="ECO:0000313" key="8">
    <source>
        <dbReference type="Proteomes" id="UP001370490"/>
    </source>
</evidence>
<keyword evidence="4" id="KW-0539">Nucleus</keyword>
<dbReference type="EMBL" id="JBAMMX010000020">
    <property type="protein sequence ID" value="KAK6920721.1"/>
    <property type="molecule type" value="Genomic_DNA"/>
</dbReference>
<dbReference type="GO" id="GO:0046983">
    <property type="term" value="F:protein dimerization activity"/>
    <property type="evidence" value="ECO:0007669"/>
    <property type="project" value="InterPro"/>
</dbReference>
<dbReference type="PANTHER" id="PTHR13935">
    <property type="entry name" value="ACHAETE-SCUTE TRANSCRIPTION FACTOR-RELATED"/>
    <property type="match status" value="1"/>
</dbReference>
<dbReference type="GO" id="GO:0000977">
    <property type="term" value="F:RNA polymerase II transcription regulatory region sequence-specific DNA binding"/>
    <property type="evidence" value="ECO:0007669"/>
    <property type="project" value="TreeGrafter"/>
</dbReference>
<dbReference type="GO" id="GO:0000981">
    <property type="term" value="F:DNA-binding transcription factor activity, RNA polymerase II-specific"/>
    <property type="evidence" value="ECO:0007669"/>
    <property type="project" value="TreeGrafter"/>
</dbReference>
<dbReference type="InterPro" id="IPR011598">
    <property type="entry name" value="bHLH_dom"/>
</dbReference>
<dbReference type="PANTHER" id="PTHR13935:SF46">
    <property type="entry name" value="TRANSCRIPTION FACTOR BHLH167-RELATED"/>
    <property type="match status" value="1"/>
</dbReference>
<keyword evidence="5" id="KW-0175">Coiled coil</keyword>
<evidence type="ECO:0000259" key="6">
    <source>
        <dbReference type="PROSITE" id="PS50888"/>
    </source>
</evidence>
<keyword evidence="3" id="KW-0804">Transcription</keyword>
<evidence type="ECO:0000256" key="3">
    <source>
        <dbReference type="ARBA" id="ARBA00023163"/>
    </source>
</evidence>
<dbReference type="PROSITE" id="PS50888">
    <property type="entry name" value="BHLH"/>
    <property type="match status" value="1"/>
</dbReference>
<evidence type="ECO:0000256" key="4">
    <source>
        <dbReference type="ARBA" id="ARBA00023242"/>
    </source>
</evidence>
<feature type="coiled-coil region" evidence="5">
    <location>
        <begin position="54"/>
        <end position="81"/>
    </location>
</feature>
<name>A0AAN8UZ75_9MAGN</name>
<organism evidence="7 8">
    <name type="scientific">Dillenia turbinata</name>
    <dbReference type="NCBI Taxonomy" id="194707"/>
    <lineage>
        <taxon>Eukaryota</taxon>
        <taxon>Viridiplantae</taxon>
        <taxon>Streptophyta</taxon>
        <taxon>Embryophyta</taxon>
        <taxon>Tracheophyta</taxon>
        <taxon>Spermatophyta</taxon>
        <taxon>Magnoliopsida</taxon>
        <taxon>eudicotyledons</taxon>
        <taxon>Gunneridae</taxon>
        <taxon>Pentapetalae</taxon>
        <taxon>Dilleniales</taxon>
        <taxon>Dilleniaceae</taxon>
        <taxon>Dillenia</taxon>
    </lineage>
</organism>
<evidence type="ECO:0000256" key="2">
    <source>
        <dbReference type="ARBA" id="ARBA00023015"/>
    </source>
</evidence>
<accession>A0AAN8UZ75</accession>
<proteinExistence type="predicted"/>
<dbReference type="InterPro" id="IPR015660">
    <property type="entry name" value="MASH1/Ascl1a-like"/>
</dbReference>
<evidence type="ECO:0000313" key="7">
    <source>
        <dbReference type="EMBL" id="KAK6920721.1"/>
    </source>
</evidence>
<sequence>MERNNACSNSKLDRKTVERNRRIHMKGLCNKLASLIPSHNFKTSKHMLAQQDLLDMATTYIMHLKERVEELKNKKQRLMMDKEQGGLDPRDVIGSGLQLPVLEFRDYGLNLEVNLISGLRKNFMLYEVIAVLEEEGASVVSASLSTVRNKVFHTLHAQVKSTRVGVDSSRVCQRLQKLISGM</sequence>
<comment type="subcellular location">
    <subcellularLocation>
        <location evidence="1">Nucleus</location>
    </subcellularLocation>
</comment>
<keyword evidence="2" id="KW-0805">Transcription regulation</keyword>
<dbReference type="Pfam" id="PF00010">
    <property type="entry name" value="HLH"/>
    <property type="match status" value="1"/>
</dbReference>
<feature type="domain" description="BHLH" evidence="6">
    <location>
        <begin position="9"/>
        <end position="64"/>
    </location>
</feature>
<dbReference type="GO" id="GO:0090575">
    <property type="term" value="C:RNA polymerase II transcription regulator complex"/>
    <property type="evidence" value="ECO:0007669"/>
    <property type="project" value="TreeGrafter"/>
</dbReference>
<dbReference type="AlphaFoldDB" id="A0AAN8UZ75"/>
<comment type="caution">
    <text evidence="7">The sequence shown here is derived from an EMBL/GenBank/DDBJ whole genome shotgun (WGS) entry which is preliminary data.</text>
</comment>
<evidence type="ECO:0000256" key="1">
    <source>
        <dbReference type="ARBA" id="ARBA00004123"/>
    </source>
</evidence>
<dbReference type="SUPFAM" id="SSF47459">
    <property type="entry name" value="HLH, helix-loop-helix DNA-binding domain"/>
    <property type="match status" value="1"/>
</dbReference>
<evidence type="ECO:0000256" key="5">
    <source>
        <dbReference type="SAM" id="Coils"/>
    </source>
</evidence>
<dbReference type="Gene3D" id="4.10.280.10">
    <property type="entry name" value="Helix-loop-helix DNA-binding domain"/>
    <property type="match status" value="1"/>
</dbReference>
<dbReference type="SMART" id="SM00353">
    <property type="entry name" value="HLH"/>
    <property type="match status" value="1"/>
</dbReference>